<dbReference type="SUPFAM" id="SSF50993">
    <property type="entry name" value="Peptidase/esterase 'gauge' domain"/>
    <property type="match status" value="1"/>
</dbReference>
<dbReference type="GO" id="GO:0005829">
    <property type="term" value="C:cytosol"/>
    <property type="evidence" value="ECO:0007669"/>
    <property type="project" value="TreeGrafter"/>
</dbReference>
<evidence type="ECO:0000259" key="8">
    <source>
        <dbReference type="Pfam" id="PF00326"/>
    </source>
</evidence>
<dbReference type="EMBL" id="JAMLDX010000001">
    <property type="protein sequence ID" value="MCP3729127.1"/>
    <property type="molecule type" value="Genomic_DNA"/>
</dbReference>
<feature type="signal peptide" evidence="7">
    <location>
        <begin position="1"/>
        <end position="25"/>
    </location>
</feature>
<evidence type="ECO:0000256" key="5">
    <source>
        <dbReference type="ARBA" id="ARBA00022801"/>
    </source>
</evidence>
<dbReference type="PROSITE" id="PS00708">
    <property type="entry name" value="PRO_ENDOPEP_SER"/>
    <property type="match status" value="1"/>
</dbReference>
<dbReference type="Gene3D" id="2.130.10.120">
    <property type="entry name" value="Prolyl oligopeptidase, N-terminal domain"/>
    <property type="match status" value="1"/>
</dbReference>
<dbReference type="InterPro" id="IPR001375">
    <property type="entry name" value="Peptidase_S9_cat"/>
</dbReference>
<protein>
    <recommendedName>
        <fullName evidence="3">prolyl oligopeptidase</fullName>
        <ecNumber evidence="3">3.4.21.26</ecNumber>
    </recommendedName>
</protein>
<evidence type="ECO:0000256" key="3">
    <source>
        <dbReference type="ARBA" id="ARBA00011897"/>
    </source>
</evidence>
<feature type="chain" id="PRO_5040915171" description="prolyl oligopeptidase" evidence="7">
    <location>
        <begin position="26"/>
        <end position="721"/>
    </location>
</feature>
<dbReference type="Pfam" id="PF02897">
    <property type="entry name" value="Peptidase_S9_N"/>
    <property type="match status" value="1"/>
</dbReference>
<dbReference type="PANTHER" id="PTHR42881">
    <property type="entry name" value="PROLYL ENDOPEPTIDASE"/>
    <property type="match status" value="1"/>
</dbReference>
<evidence type="ECO:0000313" key="11">
    <source>
        <dbReference type="Proteomes" id="UP001139451"/>
    </source>
</evidence>
<dbReference type="Pfam" id="PF00326">
    <property type="entry name" value="Peptidase_S9"/>
    <property type="match status" value="1"/>
</dbReference>
<dbReference type="PANTHER" id="PTHR42881:SF2">
    <property type="entry name" value="PROLYL ENDOPEPTIDASE"/>
    <property type="match status" value="1"/>
</dbReference>
<dbReference type="SUPFAM" id="SSF53474">
    <property type="entry name" value="alpha/beta-Hydrolases"/>
    <property type="match status" value="1"/>
</dbReference>
<dbReference type="GO" id="GO:0004252">
    <property type="term" value="F:serine-type endopeptidase activity"/>
    <property type="evidence" value="ECO:0007669"/>
    <property type="project" value="UniProtKB-EC"/>
</dbReference>
<evidence type="ECO:0000313" key="10">
    <source>
        <dbReference type="EMBL" id="MCP3729127.1"/>
    </source>
</evidence>
<comment type="caution">
    <text evidence="10">The sequence shown here is derived from an EMBL/GenBank/DDBJ whole genome shotgun (WGS) entry which is preliminary data.</text>
</comment>
<evidence type="ECO:0000256" key="7">
    <source>
        <dbReference type="SAM" id="SignalP"/>
    </source>
</evidence>
<evidence type="ECO:0000256" key="4">
    <source>
        <dbReference type="ARBA" id="ARBA00022670"/>
    </source>
</evidence>
<dbReference type="InterPro" id="IPR051167">
    <property type="entry name" value="Prolyl_oligopep/macrocyclase"/>
</dbReference>
<gene>
    <name evidence="10" type="ORF">M9978_01685</name>
</gene>
<keyword evidence="4" id="KW-0645">Protease</keyword>
<feature type="domain" description="Peptidase S9 prolyl oligopeptidase catalytic" evidence="8">
    <location>
        <begin position="501"/>
        <end position="714"/>
    </location>
</feature>
<keyword evidence="11" id="KW-1185">Reference proteome</keyword>
<dbReference type="GO" id="GO:0070012">
    <property type="term" value="F:oligopeptidase activity"/>
    <property type="evidence" value="ECO:0007669"/>
    <property type="project" value="TreeGrafter"/>
</dbReference>
<dbReference type="AlphaFoldDB" id="A0A9X2HGJ4"/>
<sequence>MRPVPYLALPLLALPLLFAAPHALANPETPTTMPAPIAYPQTKRVDIVEEQFGQKVADPYRWLENDVRNDKDVAAWVEAQNKVTGAYLDTLPGRDAFKARIKQLFDYERFGVPTHKGNRYFYAHNTGLQNQAVLWVRDSLNGPGRVLIDPNGWAKDGATALSEWVPSEDGKLLVYGIQDGGSDWRTVKVLDVATGKTLDDEVKWMKFSNLSWAKDGSGFYYSRFPEPAQGQAFQQLNENQAVYFHRIGTPQSADTLIYSTPETPKRGHYAQVTDDGDWLVITTTEGTDDRYEITLLDLKTPGAKPRKLIAGLDNNWSLAGNVGTRFFWNTNKGAPRLKVVTMDVAQANPVATDVIPEDKATLQGAGIVGGQLIATYLVDARDELRRYALDGKPLGKVALPGIGSVAGFTGDPAKTEAFYAYTSFNAPTTVYRYDVATGKATEWATPKVAFNPADYAVEQRFFASKDGTKVPMFIVKRKDVTGPAPTLLWGYGGFNVPYGPAFSASRLAWMEQGGVFVLANIRGGGEYGKAWHDGGRLNNKQNVFDDFIGAGEYLIAQGITKKDGLAIQGGSNGGLLVGVVVNQRPDLFAAALPAVGVMDMLRFDRWTAGRYWVDDYGYPSKEADWKILRAYSPYHNIVPGKTYPAILATTADTDDRVVPGHTFKYTAALQAADIGPKPHLVRIETRAGHGSGKPTDKVIEETSDLWAFAAKWTGLEVKPVR</sequence>
<dbReference type="GO" id="GO:0006508">
    <property type="term" value="P:proteolysis"/>
    <property type="evidence" value="ECO:0007669"/>
    <property type="project" value="UniProtKB-KW"/>
</dbReference>
<dbReference type="InterPro" id="IPR002470">
    <property type="entry name" value="Peptidase_S9A"/>
</dbReference>
<reference evidence="10" key="1">
    <citation type="submission" date="2022-05" db="EMBL/GenBank/DDBJ databases">
        <title>Sphingomonas sp. strain MG17 Genome sequencing and assembly.</title>
        <authorList>
            <person name="Kim I."/>
        </authorList>
    </citation>
    <scope>NUCLEOTIDE SEQUENCE</scope>
    <source>
        <strain evidence="10">MG17</strain>
    </source>
</reference>
<keyword evidence="5" id="KW-0378">Hydrolase</keyword>
<evidence type="ECO:0000256" key="2">
    <source>
        <dbReference type="ARBA" id="ARBA00005228"/>
    </source>
</evidence>
<evidence type="ECO:0000256" key="1">
    <source>
        <dbReference type="ARBA" id="ARBA00001070"/>
    </source>
</evidence>
<dbReference type="InterPro" id="IPR029058">
    <property type="entry name" value="AB_hydrolase_fold"/>
</dbReference>
<dbReference type="EC" id="3.4.21.26" evidence="3"/>
<keyword evidence="6" id="KW-0720">Serine protease</keyword>
<dbReference type="Gene3D" id="3.40.50.1820">
    <property type="entry name" value="alpha/beta hydrolase"/>
    <property type="match status" value="1"/>
</dbReference>
<dbReference type="Proteomes" id="UP001139451">
    <property type="component" value="Unassembled WGS sequence"/>
</dbReference>
<dbReference type="InterPro" id="IPR023302">
    <property type="entry name" value="Pept_S9A_N"/>
</dbReference>
<organism evidence="10 11">
    <name type="scientific">Sphingomonas tagetis</name>
    <dbReference type="NCBI Taxonomy" id="2949092"/>
    <lineage>
        <taxon>Bacteria</taxon>
        <taxon>Pseudomonadati</taxon>
        <taxon>Pseudomonadota</taxon>
        <taxon>Alphaproteobacteria</taxon>
        <taxon>Sphingomonadales</taxon>
        <taxon>Sphingomonadaceae</taxon>
        <taxon>Sphingomonas</taxon>
    </lineage>
</organism>
<comment type="similarity">
    <text evidence="2">Belongs to the peptidase S9A family.</text>
</comment>
<comment type="catalytic activity">
    <reaction evidence="1">
        <text>Hydrolysis of Pro-|-Xaa &gt;&gt; Ala-|-Xaa in oligopeptides.</text>
        <dbReference type="EC" id="3.4.21.26"/>
    </reaction>
</comment>
<feature type="domain" description="Peptidase S9A N-terminal" evidence="9">
    <location>
        <begin position="40"/>
        <end position="443"/>
    </location>
</feature>
<dbReference type="InterPro" id="IPR002471">
    <property type="entry name" value="Pept_S9_AS"/>
</dbReference>
<proteinExistence type="inferred from homology"/>
<keyword evidence="7" id="KW-0732">Signal</keyword>
<accession>A0A9X2HGJ4</accession>
<evidence type="ECO:0000259" key="9">
    <source>
        <dbReference type="Pfam" id="PF02897"/>
    </source>
</evidence>
<dbReference type="FunFam" id="3.40.50.1820:FF:000005">
    <property type="entry name" value="Prolyl endopeptidase"/>
    <property type="match status" value="1"/>
</dbReference>
<evidence type="ECO:0000256" key="6">
    <source>
        <dbReference type="ARBA" id="ARBA00022825"/>
    </source>
</evidence>
<dbReference type="PRINTS" id="PR00862">
    <property type="entry name" value="PROLIGOPTASE"/>
</dbReference>
<dbReference type="RefSeq" id="WP_254291112.1">
    <property type="nucleotide sequence ID" value="NZ_JAMLDX010000001.1"/>
</dbReference>
<name>A0A9X2HGJ4_9SPHN</name>